<feature type="signal peptide" evidence="2">
    <location>
        <begin position="1"/>
        <end position="17"/>
    </location>
</feature>
<gene>
    <name evidence="3" type="ORF">B0T11DRAFT_278749</name>
</gene>
<dbReference type="EMBL" id="JAGPXD010000002">
    <property type="protein sequence ID" value="KAH7369426.1"/>
    <property type="molecule type" value="Genomic_DNA"/>
</dbReference>
<name>A0A8K0TM56_9PEZI</name>
<evidence type="ECO:0008006" key="5">
    <source>
        <dbReference type="Google" id="ProtNLM"/>
    </source>
</evidence>
<evidence type="ECO:0000256" key="2">
    <source>
        <dbReference type="SAM" id="SignalP"/>
    </source>
</evidence>
<organism evidence="3 4">
    <name type="scientific">Plectosphaerella cucumerina</name>
    <dbReference type="NCBI Taxonomy" id="40658"/>
    <lineage>
        <taxon>Eukaryota</taxon>
        <taxon>Fungi</taxon>
        <taxon>Dikarya</taxon>
        <taxon>Ascomycota</taxon>
        <taxon>Pezizomycotina</taxon>
        <taxon>Sordariomycetes</taxon>
        <taxon>Hypocreomycetidae</taxon>
        <taxon>Glomerellales</taxon>
        <taxon>Plectosphaerellaceae</taxon>
        <taxon>Plectosphaerella</taxon>
    </lineage>
</organism>
<keyword evidence="2" id="KW-0732">Signal</keyword>
<feature type="region of interest" description="Disordered" evidence="1">
    <location>
        <begin position="66"/>
        <end position="92"/>
    </location>
</feature>
<proteinExistence type="predicted"/>
<evidence type="ECO:0000313" key="4">
    <source>
        <dbReference type="Proteomes" id="UP000813385"/>
    </source>
</evidence>
<comment type="caution">
    <text evidence="3">The sequence shown here is derived from an EMBL/GenBank/DDBJ whole genome shotgun (WGS) entry which is preliminary data.</text>
</comment>
<dbReference type="Proteomes" id="UP000813385">
    <property type="component" value="Unassembled WGS sequence"/>
</dbReference>
<evidence type="ECO:0000256" key="1">
    <source>
        <dbReference type="SAM" id="MobiDB-lite"/>
    </source>
</evidence>
<accession>A0A8K0TM56</accession>
<dbReference type="AlphaFoldDB" id="A0A8K0TM56"/>
<feature type="chain" id="PRO_5035477771" description="Secreted protein" evidence="2">
    <location>
        <begin position="18"/>
        <end position="92"/>
    </location>
</feature>
<sequence length="92" mass="9961">MHLTSCRLSMPLPCLFAIWEVGGLVIQTHSLRGSSLKTPASADGLSGRLNIPLSVFRYRRYLSSGGVLSSFTRPGPRHDGEPHPSAPFQQAS</sequence>
<evidence type="ECO:0000313" key="3">
    <source>
        <dbReference type="EMBL" id="KAH7369426.1"/>
    </source>
</evidence>
<reference evidence="3" key="1">
    <citation type="journal article" date="2021" name="Nat. Commun.">
        <title>Genetic determinants of endophytism in the Arabidopsis root mycobiome.</title>
        <authorList>
            <person name="Mesny F."/>
            <person name="Miyauchi S."/>
            <person name="Thiergart T."/>
            <person name="Pickel B."/>
            <person name="Atanasova L."/>
            <person name="Karlsson M."/>
            <person name="Huettel B."/>
            <person name="Barry K.W."/>
            <person name="Haridas S."/>
            <person name="Chen C."/>
            <person name="Bauer D."/>
            <person name="Andreopoulos W."/>
            <person name="Pangilinan J."/>
            <person name="LaButti K."/>
            <person name="Riley R."/>
            <person name="Lipzen A."/>
            <person name="Clum A."/>
            <person name="Drula E."/>
            <person name="Henrissat B."/>
            <person name="Kohler A."/>
            <person name="Grigoriev I.V."/>
            <person name="Martin F.M."/>
            <person name="Hacquard S."/>
        </authorList>
    </citation>
    <scope>NUCLEOTIDE SEQUENCE</scope>
    <source>
        <strain evidence="3">MPI-CAGE-AT-0016</strain>
    </source>
</reference>
<keyword evidence="4" id="KW-1185">Reference proteome</keyword>
<protein>
    <recommendedName>
        <fullName evidence="5">Secreted protein</fullName>
    </recommendedName>
</protein>